<feature type="compositionally biased region" description="Pro residues" evidence="1">
    <location>
        <begin position="122"/>
        <end position="134"/>
    </location>
</feature>
<feature type="chain" id="PRO_5040916746" evidence="2">
    <location>
        <begin position="26"/>
        <end position="267"/>
    </location>
</feature>
<organism evidence="3 4">
    <name type="scientific">Fusarium piperis</name>
    <dbReference type="NCBI Taxonomy" id="1435070"/>
    <lineage>
        <taxon>Eukaryota</taxon>
        <taxon>Fungi</taxon>
        <taxon>Dikarya</taxon>
        <taxon>Ascomycota</taxon>
        <taxon>Pezizomycotina</taxon>
        <taxon>Sordariomycetes</taxon>
        <taxon>Hypocreomycetidae</taxon>
        <taxon>Hypocreales</taxon>
        <taxon>Nectriaceae</taxon>
        <taxon>Fusarium</taxon>
        <taxon>Fusarium solani species complex</taxon>
    </lineage>
</organism>
<evidence type="ECO:0000313" key="3">
    <source>
        <dbReference type="EMBL" id="KAJ4321351.1"/>
    </source>
</evidence>
<keyword evidence="2" id="KW-0732">Signal</keyword>
<proteinExistence type="predicted"/>
<feature type="compositionally biased region" description="Low complexity" evidence="1">
    <location>
        <begin position="135"/>
        <end position="155"/>
    </location>
</feature>
<protein>
    <submittedName>
        <fullName evidence="3">Uncharacterized protein</fullName>
    </submittedName>
</protein>
<accession>A0A9W8WDX5</accession>
<feature type="compositionally biased region" description="Low complexity" evidence="1">
    <location>
        <begin position="222"/>
        <end position="238"/>
    </location>
</feature>
<dbReference type="EMBL" id="JAPEUR010000096">
    <property type="protein sequence ID" value="KAJ4321351.1"/>
    <property type="molecule type" value="Genomic_DNA"/>
</dbReference>
<feature type="signal peptide" evidence="2">
    <location>
        <begin position="1"/>
        <end position="25"/>
    </location>
</feature>
<evidence type="ECO:0000256" key="2">
    <source>
        <dbReference type="SAM" id="SignalP"/>
    </source>
</evidence>
<name>A0A9W8WDX5_9HYPO</name>
<sequence>MAGQSTRRWLQLSFILMAGSAAAKSLTLSDFESISSPNAPANCVQAYDTPLAQCTPGDFTGGKACSAACKDSVRQTEVVIQQLCGGVTSDEESLLYRGQRGELVAVLCRDMDEPQAENPEPVSTPEPAPAPAPPTTASTSTSTTTSASVASTLATRPKENILIETHVSTSEETTKEERLTGPGASVGEDLATKSSVLAVDTEEPTISLPPAPTALRTSAAVPTQSTETTSEEPTTTPTAAGSIHVPSLGYMCVSFAMSTLLYMMAFN</sequence>
<dbReference type="OrthoDB" id="5427833at2759"/>
<reference evidence="3" key="1">
    <citation type="submission" date="2022-10" db="EMBL/GenBank/DDBJ databases">
        <title>Tapping the CABI collections for fungal endophytes: first genome assemblies for Collariella, Neodidymelliopsis, Ascochyta clinopodiicola, Didymella pomorum, Didymosphaeria variabile, Neocosmospora piperis and Neocucurbitaria cava.</title>
        <authorList>
            <person name="Hill R."/>
        </authorList>
    </citation>
    <scope>NUCLEOTIDE SEQUENCE</scope>
    <source>
        <strain evidence="3">IMI 366586</strain>
    </source>
</reference>
<evidence type="ECO:0000256" key="1">
    <source>
        <dbReference type="SAM" id="MobiDB-lite"/>
    </source>
</evidence>
<feature type="region of interest" description="Disordered" evidence="1">
    <location>
        <begin position="114"/>
        <end position="189"/>
    </location>
</feature>
<dbReference type="Proteomes" id="UP001140502">
    <property type="component" value="Unassembled WGS sequence"/>
</dbReference>
<evidence type="ECO:0000313" key="4">
    <source>
        <dbReference type="Proteomes" id="UP001140502"/>
    </source>
</evidence>
<keyword evidence="4" id="KW-1185">Reference proteome</keyword>
<dbReference type="AlphaFoldDB" id="A0A9W8WDX5"/>
<gene>
    <name evidence="3" type="ORF">N0V84_005381</name>
</gene>
<comment type="caution">
    <text evidence="3">The sequence shown here is derived from an EMBL/GenBank/DDBJ whole genome shotgun (WGS) entry which is preliminary data.</text>
</comment>
<feature type="region of interest" description="Disordered" evidence="1">
    <location>
        <begin position="205"/>
        <end position="240"/>
    </location>
</feature>